<feature type="region of interest" description="Disordered" evidence="2">
    <location>
        <begin position="112"/>
        <end position="141"/>
    </location>
</feature>
<evidence type="ECO:0000256" key="2">
    <source>
        <dbReference type="SAM" id="MobiDB-lite"/>
    </source>
</evidence>
<dbReference type="Proteomes" id="UP000756132">
    <property type="component" value="Chromosome 2"/>
</dbReference>
<evidence type="ECO:0000313" key="4">
    <source>
        <dbReference type="Proteomes" id="UP000756132"/>
    </source>
</evidence>
<feature type="compositionally biased region" description="Low complexity" evidence="2">
    <location>
        <begin position="72"/>
        <end position="82"/>
    </location>
</feature>
<reference evidence="3" key="2">
    <citation type="journal article" date="2022" name="Microb. Genom.">
        <title>A chromosome-scale genome assembly of the tomato pathogen Cladosporium fulvum reveals a compartmentalized genome architecture and the presence of a dispensable chromosome.</title>
        <authorList>
            <person name="Zaccaron A.Z."/>
            <person name="Chen L.H."/>
            <person name="Samaras A."/>
            <person name="Stergiopoulos I."/>
        </authorList>
    </citation>
    <scope>NUCLEOTIDE SEQUENCE</scope>
    <source>
        <strain evidence="3">Race5_Kim</strain>
    </source>
</reference>
<feature type="compositionally biased region" description="Basic and acidic residues" evidence="2">
    <location>
        <begin position="112"/>
        <end position="130"/>
    </location>
</feature>
<evidence type="ECO:0000313" key="3">
    <source>
        <dbReference type="EMBL" id="UJO13200.1"/>
    </source>
</evidence>
<dbReference type="GeneID" id="71983539"/>
<accession>A0A9Q8P4L5</accession>
<proteinExistence type="predicted"/>
<keyword evidence="4" id="KW-1185">Reference proteome</keyword>
<feature type="region of interest" description="Disordered" evidence="2">
    <location>
        <begin position="1"/>
        <end position="82"/>
    </location>
</feature>
<name>A0A9Q8P4L5_PASFU</name>
<keyword evidence="1" id="KW-0175">Coiled coil</keyword>
<dbReference type="AlphaFoldDB" id="A0A9Q8P4L5"/>
<feature type="compositionally biased region" description="Polar residues" evidence="2">
    <location>
        <begin position="131"/>
        <end position="140"/>
    </location>
</feature>
<feature type="coiled-coil region" evidence="1">
    <location>
        <begin position="230"/>
        <end position="341"/>
    </location>
</feature>
<organism evidence="3 4">
    <name type="scientific">Passalora fulva</name>
    <name type="common">Tomato leaf mold</name>
    <name type="synonym">Cladosporium fulvum</name>
    <dbReference type="NCBI Taxonomy" id="5499"/>
    <lineage>
        <taxon>Eukaryota</taxon>
        <taxon>Fungi</taxon>
        <taxon>Dikarya</taxon>
        <taxon>Ascomycota</taxon>
        <taxon>Pezizomycotina</taxon>
        <taxon>Dothideomycetes</taxon>
        <taxon>Dothideomycetidae</taxon>
        <taxon>Mycosphaerellales</taxon>
        <taxon>Mycosphaerellaceae</taxon>
        <taxon>Fulvia</taxon>
    </lineage>
</organism>
<sequence>MSSPTSPSRKRAHSDISNPDPSDKQTSNKKARNEDSPPREKTESPIKSAGSVHRVDSAEVLESSAQAPPPKNAAAAPAPKGLAVVVKKAAVKKTTATRNGTDDKLKRLEAELEKARPENTKLKEKVEGYEQKSNTPQPWTQIDEDRLMAAKQGRTVPPQIHPAQSQQKIQELEKKITAQDDMIKNQAAKIREMVVAQKDFTERFNVANGAELRVILKAKDAQMASDAAALAEIEKRVKQQDEQLETLLLDKSLQDQRIKTRDADINDGVRLRKLMSRQLDEKNDEAKKANEERAKTMAVNVDLEKSVKAVFEAKAGYKKTIANLEEHNKDMKKALQKKDGQLKSIGERCAKRVSFIAQTKQVLRCNNIDLPKPLPGMEFSDWKDDKGPEEAVKVFMGGK</sequence>
<dbReference type="EMBL" id="CP090164">
    <property type="protein sequence ID" value="UJO13200.1"/>
    <property type="molecule type" value="Genomic_DNA"/>
</dbReference>
<protein>
    <submittedName>
        <fullName evidence="3">Uncharacterized protein</fullName>
    </submittedName>
</protein>
<evidence type="ECO:0000256" key="1">
    <source>
        <dbReference type="SAM" id="Coils"/>
    </source>
</evidence>
<gene>
    <name evidence="3" type="ORF">CLAFUR5_03661</name>
</gene>
<feature type="compositionally biased region" description="Basic and acidic residues" evidence="2">
    <location>
        <begin position="31"/>
        <end position="44"/>
    </location>
</feature>
<dbReference type="RefSeq" id="XP_047757566.1">
    <property type="nucleotide sequence ID" value="XM_047902809.1"/>
</dbReference>
<reference evidence="3" key="1">
    <citation type="submission" date="2021-12" db="EMBL/GenBank/DDBJ databases">
        <authorList>
            <person name="Zaccaron A."/>
            <person name="Stergiopoulos I."/>
        </authorList>
    </citation>
    <scope>NUCLEOTIDE SEQUENCE</scope>
    <source>
        <strain evidence="3">Race5_Kim</strain>
    </source>
</reference>
<dbReference type="KEGG" id="ffu:CLAFUR5_03661"/>